<reference evidence="14 15" key="1">
    <citation type="submission" date="2019-09" db="EMBL/GenBank/DDBJ databases">
        <authorList>
            <person name="Brejova B."/>
        </authorList>
    </citation>
    <scope>NUCLEOTIDE SEQUENCE [LARGE SCALE GENOMIC DNA]</scope>
</reference>
<dbReference type="EMBL" id="CABVLU010000003">
    <property type="protein sequence ID" value="VVT55012.1"/>
    <property type="molecule type" value="Genomic_DNA"/>
</dbReference>
<gene>
    <name evidence="14" type="ORF">SAPINGB_P004375</name>
</gene>
<dbReference type="OrthoDB" id="282270at2759"/>
<dbReference type="PANTHER" id="PTHR11239">
    <property type="entry name" value="DNA-DIRECTED RNA POLYMERASE"/>
    <property type="match status" value="1"/>
</dbReference>
<dbReference type="Gene3D" id="2.20.25.10">
    <property type="match status" value="2"/>
</dbReference>
<comment type="function">
    <text evidence="9">DNA-dependent RNA polymerase catalyzes the transcription of DNA into RNA using the four ribonucleoside triphosphates as substrates.</text>
</comment>
<dbReference type="PROSITE" id="PS51133">
    <property type="entry name" value="ZF_TFIIS_2"/>
    <property type="match status" value="1"/>
</dbReference>
<name>A0A5E8BU70_9ASCO</name>
<evidence type="ECO:0000259" key="13">
    <source>
        <dbReference type="PROSITE" id="PS51133"/>
    </source>
</evidence>
<dbReference type="GeneID" id="43583190"/>
<evidence type="ECO:0000256" key="9">
    <source>
        <dbReference type="PIRNR" id="PIRNR005586"/>
    </source>
</evidence>
<dbReference type="PANTHER" id="PTHR11239:SF1">
    <property type="entry name" value="DNA-DIRECTED RNA POLYMERASE II SUBUNIT RPB9"/>
    <property type="match status" value="1"/>
</dbReference>
<dbReference type="InterPro" id="IPR019761">
    <property type="entry name" value="DNA-dir_RNA_pol-M_15_CS"/>
</dbReference>
<evidence type="ECO:0000256" key="10">
    <source>
        <dbReference type="PIRSR" id="PIRSR005586-1"/>
    </source>
</evidence>
<evidence type="ECO:0000256" key="4">
    <source>
        <dbReference type="ARBA" id="ARBA00022723"/>
    </source>
</evidence>
<feature type="domain" description="TFIIS-type" evidence="13">
    <location>
        <begin position="71"/>
        <end position="111"/>
    </location>
</feature>
<organism evidence="14 15">
    <name type="scientific">Magnusiomyces paraingens</name>
    <dbReference type="NCBI Taxonomy" id="2606893"/>
    <lineage>
        <taxon>Eukaryota</taxon>
        <taxon>Fungi</taxon>
        <taxon>Dikarya</taxon>
        <taxon>Ascomycota</taxon>
        <taxon>Saccharomycotina</taxon>
        <taxon>Dipodascomycetes</taxon>
        <taxon>Dipodascales</taxon>
        <taxon>Dipodascaceae</taxon>
        <taxon>Magnusiomyces</taxon>
    </lineage>
</organism>
<dbReference type="GO" id="GO:0003899">
    <property type="term" value="F:DNA-directed RNA polymerase activity"/>
    <property type="evidence" value="ECO:0007669"/>
    <property type="project" value="InterPro"/>
</dbReference>
<keyword evidence="8 9" id="KW-0539">Nucleus</keyword>
<feature type="binding site" evidence="10">
    <location>
        <position position="78"/>
    </location>
    <ligand>
        <name>Zn(2+)</name>
        <dbReference type="ChEBI" id="CHEBI:29105"/>
        <label>2</label>
    </ligand>
</feature>
<evidence type="ECO:0000313" key="14">
    <source>
        <dbReference type="EMBL" id="VVT55012.1"/>
    </source>
</evidence>
<dbReference type="FunFam" id="2.20.25.10:FF:000016">
    <property type="entry name" value="DNA-directed RNA polymerase II subunit RPB9"/>
    <property type="match status" value="1"/>
</dbReference>
<dbReference type="InterPro" id="IPR001222">
    <property type="entry name" value="Znf_TFIIS"/>
</dbReference>
<dbReference type="GO" id="GO:0006283">
    <property type="term" value="P:transcription-coupled nucleotide-excision repair"/>
    <property type="evidence" value="ECO:0007669"/>
    <property type="project" value="TreeGrafter"/>
</dbReference>
<comment type="similarity">
    <text evidence="9 12">Belongs to the archaeal rpoM/eukaryotic RPA12/RPB9/RPC11 RNA polymerase family.</text>
</comment>
<dbReference type="PIRSF" id="PIRSF005586">
    <property type="entry name" value="RNApol_RpoM"/>
    <property type="match status" value="1"/>
</dbReference>
<evidence type="ECO:0000256" key="6">
    <source>
        <dbReference type="ARBA" id="ARBA00022833"/>
    </source>
</evidence>
<dbReference type="SUPFAM" id="SSF57783">
    <property type="entry name" value="Zinc beta-ribbon"/>
    <property type="match status" value="2"/>
</dbReference>
<evidence type="ECO:0000256" key="3">
    <source>
        <dbReference type="ARBA" id="ARBA00022478"/>
    </source>
</evidence>
<feature type="binding site" evidence="10">
    <location>
        <position position="106"/>
    </location>
    <ligand>
        <name>Zn(2+)</name>
        <dbReference type="ChEBI" id="CHEBI:29105"/>
        <label>2</label>
    </ligand>
</feature>
<evidence type="ECO:0000256" key="2">
    <source>
        <dbReference type="ARBA" id="ARBA00011730"/>
    </source>
</evidence>
<keyword evidence="7 9" id="KW-0804">Transcription</keyword>
<keyword evidence="3 9" id="KW-0240">DNA-directed RNA polymerase</keyword>
<accession>A0A5E8BU70</accession>
<keyword evidence="15" id="KW-1185">Reference proteome</keyword>
<protein>
    <recommendedName>
        <fullName evidence="9">DNA-directed RNA polymerase subunit</fullName>
    </recommendedName>
</protein>
<dbReference type="Pfam" id="PF02150">
    <property type="entry name" value="Zn_ribbon_RPB9"/>
    <property type="match status" value="1"/>
</dbReference>
<dbReference type="Pfam" id="PF01096">
    <property type="entry name" value="Zn_ribbon_TFIIS"/>
    <property type="match status" value="1"/>
</dbReference>
<evidence type="ECO:0000256" key="12">
    <source>
        <dbReference type="RuleBase" id="RU003474"/>
    </source>
</evidence>
<feature type="binding site" evidence="10">
    <location>
        <position position="7"/>
    </location>
    <ligand>
        <name>Zn(2+)</name>
        <dbReference type="ChEBI" id="CHEBI:29105"/>
        <label>1</label>
    </ligand>
</feature>
<dbReference type="GO" id="GO:0005665">
    <property type="term" value="C:RNA polymerase II, core complex"/>
    <property type="evidence" value="ECO:0007669"/>
    <property type="project" value="TreeGrafter"/>
</dbReference>
<dbReference type="SMART" id="SM00661">
    <property type="entry name" value="RPOL9"/>
    <property type="match status" value="1"/>
</dbReference>
<dbReference type="AlphaFoldDB" id="A0A5E8BU70"/>
<evidence type="ECO:0000256" key="11">
    <source>
        <dbReference type="PIRSR" id="PIRSR005586-2"/>
    </source>
</evidence>
<evidence type="ECO:0000256" key="8">
    <source>
        <dbReference type="ARBA" id="ARBA00023242"/>
    </source>
</evidence>
<dbReference type="GO" id="GO:0001193">
    <property type="term" value="P:maintenance of transcriptional fidelity during transcription elongation by RNA polymerase II"/>
    <property type="evidence" value="ECO:0007669"/>
    <property type="project" value="TreeGrafter"/>
</dbReference>
<comment type="subunit">
    <text evidence="2">Component of the RNA polymerase II (Pol II) complex consisting of 12 subunits.</text>
</comment>
<dbReference type="Proteomes" id="UP000398389">
    <property type="component" value="Unassembled WGS sequence"/>
</dbReference>
<keyword evidence="6 10" id="KW-0862">Zinc</keyword>
<dbReference type="InterPro" id="IPR034012">
    <property type="entry name" value="Zn_ribbon_RPB9_C"/>
</dbReference>
<feature type="binding site" evidence="10">
    <location>
        <position position="32"/>
    </location>
    <ligand>
        <name>Zn(2+)</name>
        <dbReference type="ChEBI" id="CHEBI:29105"/>
        <label>1</label>
    </ligand>
</feature>
<comment type="subcellular location">
    <subcellularLocation>
        <location evidence="1">Nucleus</location>
        <location evidence="1">Nucleolus</location>
    </subcellularLocation>
</comment>
<keyword evidence="4 10" id="KW-0479">Metal-binding</keyword>
<evidence type="ECO:0000313" key="15">
    <source>
        <dbReference type="Proteomes" id="UP000398389"/>
    </source>
</evidence>
<dbReference type="RefSeq" id="XP_031854981.1">
    <property type="nucleotide sequence ID" value="XM_031999090.1"/>
</dbReference>
<feature type="zinc finger region" description="C4-type" evidence="11">
    <location>
        <begin position="7"/>
        <end position="32"/>
    </location>
</feature>
<evidence type="ECO:0000256" key="1">
    <source>
        <dbReference type="ARBA" id="ARBA00004604"/>
    </source>
</evidence>
<dbReference type="InterPro" id="IPR001529">
    <property type="entry name" value="Zn_ribbon_RPB9"/>
</dbReference>
<keyword evidence="5 11" id="KW-0863">Zinc-finger</keyword>
<feature type="binding site" evidence="10">
    <location>
        <position position="29"/>
    </location>
    <ligand>
        <name>Zn(2+)</name>
        <dbReference type="ChEBI" id="CHEBI:29105"/>
        <label>1</label>
    </ligand>
</feature>
<evidence type="ECO:0000256" key="5">
    <source>
        <dbReference type="ARBA" id="ARBA00022771"/>
    </source>
</evidence>
<sequence length="119" mass="13678">MASFKFCLDCNNMLYPQADNENKRLLYSCRNCPYSEQADNPLVYYHRLESDLSETAGVTNDIGSDPTLPRSNKECPKCHNKQCVFFQSQQRRAITSMVPFFVCLSCHHTFRPTDPESQG</sequence>
<dbReference type="GO" id="GO:0008270">
    <property type="term" value="F:zinc ion binding"/>
    <property type="evidence" value="ECO:0007669"/>
    <property type="project" value="UniProtKB-KW"/>
</dbReference>
<dbReference type="GO" id="GO:0003676">
    <property type="term" value="F:nucleic acid binding"/>
    <property type="evidence" value="ECO:0007669"/>
    <property type="project" value="InterPro"/>
</dbReference>
<dbReference type="SMART" id="SM00440">
    <property type="entry name" value="ZnF_C2C2"/>
    <property type="match status" value="1"/>
</dbReference>
<dbReference type="InterPro" id="IPR012164">
    <property type="entry name" value="Rpa12/Rpb9/Rpc10/TFS"/>
</dbReference>
<feature type="binding site" evidence="10">
    <location>
        <position position="103"/>
    </location>
    <ligand>
        <name>Zn(2+)</name>
        <dbReference type="ChEBI" id="CHEBI:29105"/>
        <label>2</label>
    </ligand>
</feature>
<proteinExistence type="inferred from homology"/>
<feature type="binding site" evidence="10">
    <location>
        <position position="75"/>
    </location>
    <ligand>
        <name>Zn(2+)</name>
        <dbReference type="ChEBI" id="CHEBI:29105"/>
        <label>2</label>
    </ligand>
</feature>
<dbReference type="GO" id="GO:0005730">
    <property type="term" value="C:nucleolus"/>
    <property type="evidence" value="ECO:0007669"/>
    <property type="project" value="UniProtKB-SubCell"/>
</dbReference>
<dbReference type="GO" id="GO:0006367">
    <property type="term" value="P:transcription initiation at RNA polymerase II promoter"/>
    <property type="evidence" value="ECO:0007669"/>
    <property type="project" value="TreeGrafter"/>
</dbReference>
<evidence type="ECO:0000256" key="7">
    <source>
        <dbReference type="ARBA" id="ARBA00023163"/>
    </source>
</evidence>
<feature type="binding site" evidence="10">
    <location>
        <position position="10"/>
    </location>
    <ligand>
        <name>Zn(2+)</name>
        <dbReference type="ChEBI" id="CHEBI:29105"/>
        <label>1</label>
    </ligand>
</feature>
<dbReference type="CDD" id="cd10508">
    <property type="entry name" value="Zn-ribbon_RPB9"/>
    <property type="match status" value="1"/>
</dbReference>
<dbReference type="PROSITE" id="PS01030">
    <property type="entry name" value="RNA_POL_M_15KD"/>
    <property type="match status" value="1"/>
</dbReference>